<organism evidence="3 4">
    <name type="scientific">Nocardioides luti</name>
    <dbReference type="NCBI Taxonomy" id="2761101"/>
    <lineage>
        <taxon>Bacteria</taxon>
        <taxon>Bacillati</taxon>
        <taxon>Actinomycetota</taxon>
        <taxon>Actinomycetes</taxon>
        <taxon>Propionibacteriales</taxon>
        <taxon>Nocardioidaceae</taxon>
        <taxon>Nocardioides</taxon>
    </lineage>
</organism>
<feature type="domain" description="SWIM-type" evidence="2">
    <location>
        <begin position="120"/>
        <end position="155"/>
    </location>
</feature>
<protein>
    <recommendedName>
        <fullName evidence="2">SWIM-type domain-containing protein</fullName>
    </recommendedName>
</protein>
<dbReference type="RefSeq" id="WP_185252984.1">
    <property type="nucleotide sequence ID" value="NZ_JACKXE010000001.1"/>
</dbReference>
<keyword evidence="4" id="KW-1185">Reference proteome</keyword>
<evidence type="ECO:0000256" key="1">
    <source>
        <dbReference type="PROSITE-ProRule" id="PRU00325"/>
    </source>
</evidence>
<keyword evidence="1" id="KW-0863">Zinc-finger</keyword>
<keyword evidence="1" id="KW-0862">Zinc</keyword>
<evidence type="ECO:0000313" key="4">
    <source>
        <dbReference type="Proteomes" id="UP000523955"/>
    </source>
</evidence>
<keyword evidence="1" id="KW-0479">Metal-binding</keyword>
<evidence type="ECO:0000313" key="3">
    <source>
        <dbReference type="EMBL" id="MBB6627872.1"/>
    </source>
</evidence>
<gene>
    <name evidence="3" type="ORF">H5V45_11140</name>
</gene>
<dbReference type="Proteomes" id="UP000523955">
    <property type="component" value="Unassembled WGS sequence"/>
</dbReference>
<name>A0A7X0RGN4_9ACTN</name>
<sequence length="224" mass="23723">MTALVHPRVAACRGAARASTWWGKAWVRAVEESAYADRDLVAGRALSRSGRIGQITTDEGGFVAAVEDDQGLWTVSGSVPLLDLPSRGALVETVAAEAGRVAALLAGELPHTLVEHAEEAGVELLPYGGELASACTCDAWVDPCAHALGVLYQLTWLIEADPFVLLGLRGLARDDLLAELHARAVPDPEPPVGDDLETGLDAALRAARVLDLLDDPERPVDHLF</sequence>
<comment type="caution">
    <text evidence="3">The sequence shown here is derived from an EMBL/GenBank/DDBJ whole genome shotgun (WGS) entry which is preliminary data.</text>
</comment>
<dbReference type="EMBL" id="JACKXE010000001">
    <property type="protein sequence ID" value="MBB6627872.1"/>
    <property type="molecule type" value="Genomic_DNA"/>
</dbReference>
<dbReference type="GO" id="GO:0008270">
    <property type="term" value="F:zinc ion binding"/>
    <property type="evidence" value="ECO:0007669"/>
    <property type="project" value="UniProtKB-KW"/>
</dbReference>
<accession>A0A7X0RGN4</accession>
<dbReference type="PANTHER" id="PTHR38133">
    <property type="entry name" value="SLR1429 PROTEIN"/>
    <property type="match status" value="1"/>
</dbReference>
<dbReference type="PROSITE" id="PS50966">
    <property type="entry name" value="ZF_SWIM"/>
    <property type="match status" value="1"/>
</dbReference>
<dbReference type="PANTHER" id="PTHR38133:SF1">
    <property type="entry name" value="SLR1429 PROTEIN"/>
    <property type="match status" value="1"/>
</dbReference>
<evidence type="ECO:0000259" key="2">
    <source>
        <dbReference type="PROSITE" id="PS50966"/>
    </source>
</evidence>
<dbReference type="AlphaFoldDB" id="A0A7X0RGN4"/>
<dbReference type="InterPro" id="IPR007527">
    <property type="entry name" value="Znf_SWIM"/>
</dbReference>
<proteinExistence type="predicted"/>
<reference evidence="3 4" key="1">
    <citation type="submission" date="2020-08" db="EMBL/GenBank/DDBJ databases">
        <authorList>
            <person name="Seo M.-J."/>
        </authorList>
    </citation>
    <scope>NUCLEOTIDE SEQUENCE [LARGE SCALE GENOMIC DNA]</scope>
    <source>
        <strain evidence="3 4">KIGAM211</strain>
    </source>
</reference>